<protein>
    <submittedName>
        <fullName evidence="2">Uncharacterized protein</fullName>
    </submittedName>
</protein>
<accession>A0A554XI27</accession>
<organism evidence="2 3">
    <name type="scientific">Tepidimonas charontis</name>
    <dbReference type="NCBI Taxonomy" id="2267262"/>
    <lineage>
        <taxon>Bacteria</taxon>
        <taxon>Pseudomonadati</taxon>
        <taxon>Pseudomonadota</taxon>
        <taxon>Betaproteobacteria</taxon>
        <taxon>Burkholderiales</taxon>
        <taxon>Tepidimonas</taxon>
    </lineage>
</organism>
<evidence type="ECO:0000313" key="3">
    <source>
        <dbReference type="Proteomes" id="UP000318294"/>
    </source>
</evidence>
<gene>
    <name evidence="2" type="ORF">Tchar_00686</name>
</gene>
<reference evidence="2 3" key="1">
    <citation type="submission" date="2019-07" db="EMBL/GenBank/DDBJ databases">
        <title>Tepidimonas charontis SPSP-6 draft genome.</title>
        <authorList>
            <person name="Da Costa M.S."/>
            <person name="Froufe H.J.C."/>
            <person name="Egas C."/>
            <person name="Albuquerque L."/>
        </authorList>
    </citation>
    <scope>NUCLEOTIDE SEQUENCE [LARGE SCALE GENOMIC DNA]</scope>
    <source>
        <strain evidence="2 3">SPSP-6</strain>
    </source>
</reference>
<feature type="region of interest" description="Disordered" evidence="1">
    <location>
        <begin position="55"/>
        <end position="76"/>
    </location>
</feature>
<dbReference type="Proteomes" id="UP000318294">
    <property type="component" value="Unassembled WGS sequence"/>
</dbReference>
<keyword evidence="3" id="KW-1185">Reference proteome</keyword>
<comment type="caution">
    <text evidence="2">The sequence shown here is derived from an EMBL/GenBank/DDBJ whole genome shotgun (WGS) entry which is preliminary data.</text>
</comment>
<name>A0A554XI27_9BURK</name>
<dbReference type="EMBL" id="VJON01000007">
    <property type="protein sequence ID" value="TSE35490.1"/>
    <property type="molecule type" value="Genomic_DNA"/>
</dbReference>
<proteinExistence type="predicted"/>
<evidence type="ECO:0000256" key="1">
    <source>
        <dbReference type="SAM" id="MobiDB-lite"/>
    </source>
</evidence>
<evidence type="ECO:0000313" key="2">
    <source>
        <dbReference type="EMBL" id="TSE35490.1"/>
    </source>
</evidence>
<dbReference type="AlphaFoldDB" id="A0A554XI27"/>
<sequence>MGRSLWSVPTLDDLSGRYFDSERAEKAQEAMRRALEQTLVEHGIDPTAMLLPKPTAAALPQPSGSVPEKAEQLALV</sequence>